<evidence type="ECO:0000313" key="1">
    <source>
        <dbReference type="EMBL" id="CAA9402080.1"/>
    </source>
</evidence>
<evidence type="ECO:0008006" key="2">
    <source>
        <dbReference type="Google" id="ProtNLM"/>
    </source>
</evidence>
<organism evidence="1">
    <name type="scientific">uncultured Rubrobacteraceae bacterium</name>
    <dbReference type="NCBI Taxonomy" id="349277"/>
    <lineage>
        <taxon>Bacteria</taxon>
        <taxon>Bacillati</taxon>
        <taxon>Actinomycetota</taxon>
        <taxon>Rubrobacteria</taxon>
        <taxon>Rubrobacterales</taxon>
        <taxon>Rubrobacteraceae</taxon>
        <taxon>environmental samples</taxon>
    </lineage>
</organism>
<protein>
    <recommendedName>
        <fullName evidence="2">Serine hydrolase family protein</fullName>
    </recommendedName>
</protein>
<dbReference type="AlphaFoldDB" id="A0A6J4NZM5"/>
<dbReference type="InterPro" id="IPR010662">
    <property type="entry name" value="RBBP9/YdeN"/>
</dbReference>
<proteinExistence type="predicted"/>
<dbReference type="SUPFAM" id="SSF53474">
    <property type="entry name" value="alpha/beta-Hydrolases"/>
    <property type="match status" value="1"/>
</dbReference>
<dbReference type="GO" id="GO:0016787">
    <property type="term" value="F:hydrolase activity"/>
    <property type="evidence" value="ECO:0007669"/>
    <property type="project" value="InterPro"/>
</dbReference>
<gene>
    <name evidence="1" type="ORF">AVDCRST_MAG82-266</name>
</gene>
<dbReference type="PANTHER" id="PTHR15394:SF3">
    <property type="entry name" value="SERINE HYDROLASE RBBP9"/>
    <property type="match status" value="1"/>
</dbReference>
<dbReference type="Pfam" id="PF06821">
    <property type="entry name" value="Ser_hydrolase"/>
    <property type="match status" value="1"/>
</dbReference>
<dbReference type="PANTHER" id="PTHR15394">
    <property type="entry name" value="SERINE HYDROLASE RBBP9"/>
    <property type="match status" value="1"/>
</dbReference>
<name>A0A6J4NZM5_9ACTN</name>
<reference evidence="1" key="1">
    <citation type="submission" date="2020-02" db="EMBL/GenBank/DDBJ databases">
        <authorList>
            <person name="Meier V. D."/>
        </authorList>
    </citation>
    <scope>NUCLEOTIDE SEQUENCE</scope>
    <source>
        <strain evidence="1">AVDCRST_MAG82</strain>
    </source>
</reference>
<dbReference type="EMBL" id="CADCVA010000036">
    <property type="protein sequence ID" value="CAA9402080.1"/>
    <property type="molecule type" value="Genomic_DNA"/>
</dbReference>
<accession>A0A6J4NZM5</accession>
<sequence>MRKRVLFIHGGGEGAYEEDRKLAVSLQDALGAAFDVRCPKMPDADRPVYEAWRERIAKEIATPEGEVILVGHSLGSSILLKYLSEEEVEKLVAGLFLVATPYWGVEDWEVGEYALRENFASKIPEEVAVFLYHSRDDEIVPMAHAALYAQKLPRATVREFDGRGHQFDDNLSEVARDIGSL</sequence>
<dbReference type="InterPro" id="IPR029058">
    <property type="entry name" value="AB_hydrolase_fold"/>
</dbReference>
<dbReference type="Gene3D" id="3.40.50.1820">
    <property type="entry name" value="alpha/beta hydrolase"/>
    <property type="match status" value="1"/>
</dbReference>